<proteinExistence type="predicted"/>
<accession>A0A7R8VW87</accession>
<organism evidence="1">
    <name type="scientific">Timema douglasi</name>
    <name type="common">Walking stick</name>
    <dbReference type="NCBI Taxonomy" id="61478"/>
    <lineage>
        <taxon>Eukaryota</taxon>
        <taxon>Metazoa</taxon>
        <taxon>Ecdysozoa</taxon>
        <taxon>Arthropoda</taxon>
        <taxon>Hexapoda</taxon>
        <taxon>Insecta</taxon>
        <taxon>Pterygota</taxon>
        <taxon>Neoptera</taxon>
        <taxon>Polyneoptera</taxon>
        <taxon>Phasmatodea</taxon>
        <taxon>Timematodea</taxon>
        <taxon>Timematoidea</taxon>
        <taxon>Timematidae</taxon>
        <taxon>Timema</taxon>
    </lineage>
</organism>
<reference evidence="1" key="1">
    <citation type="submission" date="2020-11" db="EMBL/GenBank/DDBJ databases">
        <authorList>
            <person name="Tran Van P."/>
        </authorList>
    </citation>
    <scope>NUCLEOTIDE SEQUENCE</scope>
</reference>
<dbReference type="AlphaFoldDB" id="A0A7R8VW87"/>
<dbReference type="EMBL" id="OA575918">
    <property type="protein sequence ID" value="CAD7205599.1"/>
    <property type="molecule type" value="Genomic_DNA"/>
</dbReference>
<evidence type="ECO:0000313" key="1">
    <source>
        <dbReference type="EMBL" id="CAD7205599.1"/>
    </source>
</evidence>
<name>A0A7R8VW87_TIMDO</name>
<sequence length="38" mass="4467">MSQLLLHLLKILFIEKGTISIASSFIPLTYNWWNFIKS</sequence>
<protein>
    <submittedName>
        <fullName evidence="1">Uncharacterized protein</fullName>
    </submittedName>
</protein>
<gene>
    <name evidence="1" type="ORF">TDIB3V08_LOCUS11750</name>
</gene>